<dbReference type="InterPro" id="IPR012677">
    <property type="entry name" value="Nucleotide-bd_a/b_plait_sf"/>
</dbReference>
<dbReference type="SUPFAM" id="SSF54928">
    <property type="entry name" value="RNA-binding domain, RBD"/>
    <property type="match status" value="1"/>
</dbReference>
<keyword evidence="2" id="KW-0695">RNA-directed DNA polymerase</keyword>
<dbReference type="Gene3D" id="3.30.70.330">
    <property type="match status" value="1"/>
</dbReference>
<accession>A0ABQ4YML5</accession>
<evidence type="ECO:0000259" key="1">
    <source>
        <dbReference type="Pfam" id="PF03372"/>
    </source>
</evidence>
<dbReference type="Proteomes" id="UP001151760">
    <property type="component" value="Unassembled WGS sequence"/>
</dbReference>
<sequence length="833" mass="94051">MCSAYGTVVDVFIPFKKSKSGKRFAFVRFIKVTNLARLVENLCTIWIGRRHLYANQVRFERPQNPNFPPLKKTIGAPNITFNATGFRQSNGRAGSYATAVNGSSPLVVHGSSISPSPALVLADTCVIDRDLSKHAMGRVKDINSIPNLRTLLMDEETLDLEDNVDSSFGRKRLCIKTKHAESILESFKIIVKGKVFMFNSSEEDSGGESASDVEEVPETIFGVNSSSPNNYSEEMGEQHSGDPFKIYDILKKKPCGEVRVTDSKVVKAPSSSFNAKVMNTSQEVHEEVNSESAGQRVVNNGGSMLGVMEDMIRVGQAMGYSMDGCVKDFEFIIGNQGDEADYVTILIGRWNGEAIIMGDFNEVCFEDESRGSCFNPSSARFFDHFISSSGLVDVKLEGFAFTWSHPSASKMSKLDRFLVSDSIISLFPSITAVCLDRHLSDHRPILLHEVHTDFGPTLFWLYHSWFSLVGFDDMVEQTWHSFSHSDGNRMIRFKKKLQDLKVIIRCWVKDKRVHMPGAKVSIRNELCDIDKELDRGAVSDANLLRRLELNRQLHDINLMEAKDSIQKSKVKWAIEGDENSKFFHGLINKKRSQLAIRGVFVDGLWRTDPGMVKEAFFNHFEARFKKPVTHRLMLNFPFVKRLSQVQAADLERCVSRDEIRLAVWNCGDNKSPGPDGYTFEFFRKYWNFVGPDFCEAVEYFFVNGSFPKGCNSSFVALIPKVTDAKFVNDFRPISLIGCVYKVVTKVLANRLALVISDLVSDTQSAFVAGRQILDGPFILNEILHWCKRKKKQAMFFKVDFAGEIFIDDNLMRYVIITPPISVQVAKWKENDIS</sequence>
<dbReference type="InterPro" id="IPR052343">
    <property type="entry name" value="Retrotransposon-Effector_Assoc"/>
</dbReference>
<dbReference type="InterPro" id="IPR035979">
    <property type="entry name" value="RBD_domain_sf"/>
</dbReference>
<dbReference type="GO" id="GO:0003964">
    <property type="term" value="F:RNA-directed DNA polymerase activity"/>
    <property type="evidence" value="ECO:0007669"/>
    <property type="project" value="UniProtKB-KW"/>
</dbReference>
<reference evidence="2" key="2">
    <citation type="submission" date="2022-01" db="EMBL/GenBank/DDBJ databases">
        <authorList>
            <person name="Yamashiro T."/>
            <person name="Shiraishi A."/>
            <person name="Satake H."/>
            <person name="Nakayama K."/>
        </authorList>
    </citation>
    <scope>NUCLEOTIDE SEQUENCE</scope>
</reference>
<keyword evidence="3" id="KW-1185">Reference proteome</keyword>
<comment type="caution">
    <text evidence="2">The sequence shown here is derived from an EMBL/GenBank/DDBJ whole genome shotgun (WGS) entry which is preliminary data.</text>
</comment>
<dbReference type="SUPFAM" id="SSF56219">
    <property type="entry name" value="DNase I-like"/>
    <property type="match status" value="1"/>
</dbReference>
<dbReference type="EMBL" id="BQNB010010570">
    <property type="protein sequence ID" value="GJS79063.1"/>
    <property type="molecule type" value="Genomic_DNA"/>
</dbReference>
<dbReference type="PANTHER" id="PTHR46890:SF48">
    <property type="entry name" value="RNA-DIRECTED DNA POLYMERASE"/>
    <property type="match status" value="1"/>
</dbReference>
<dbReference type="Gene3D" id="3.60.10.10">
    <property type="entry name" value="Endonuclease/exonuclease/phosphatase"/>
    <property type="match status" value="1"/>
</dbReference>
<dbReference type="Pfam" id="PF03372">
    <property type="entry name" value="Exo_endo_phos"/>
    <property type="match status" value="1"/>
</dbReference>
<dbReference type="PANTHER" id="PTHR46890">
    <property type="entry name" value="NON-LTR RETROLELEMENT REVERSE TRANSCRIPTASE-LIKE PROTEIN-RELATED"/>
    <property type="match status" value="1"/>
</dbReference>
<dbReference type="CDD" id="cd00590">
    <property type="entry name" value="RRM_SF"/>
    <property type="match status" value="1"/>
</dbReference>
<keyword evidence="2" id="KW-0548">Nucleotidyltransferase</keyword>
<feature type="domain" description="Endonuclease/exonuclease/phosphatase" evidence="1">
    <location>
        <begin position="352"/>
        <end position="442"/>
    </location>
</feature>
<keyword evidence="2" id="KW-0808">Transferase</keyword>
<gene>
    <name evidence="2" type="ORF">Tco_0728944</name>
</gene>
<reference evidence="2" key="1">
    <citation type="journal article" date="2022" name="Int. J. Mol. Sci.">
        <title>Draft Genome of Tanacetum Coccineum: Genomic Comparison of Closely Related Tanacetum-Family Plants.</title>
        <authorList>
            <person name="Yamashiro T."/>
            <person name="Shiraishi A."/>
            <person name="Nakayama K."/>
            <person name="Satake H."/>
        </authorList>
    </citation>
    <scope>NUCLEOTIDE SEQUENCE</scope>
</reference>
<proteinExistence type="predicted"/>
<evidence type="ECO:0000313" key="2">
    <source>
        <dbReference type="EMBL" id="GJS79063.1"/>
    </source>
</evidence>
<organism evidence="2 3">
    <name type="scientific">Tanacetum coccineum</name>
    <dbReference type="NCBI Taxonomy" id="301880"/>
    <lineage>
        <taxon>Eukaryota</taxon>
        <taxon>Viridiplantae</taxon>
        <taxon>Streptophyta</taxon>
        <taxon>Embryophyta</taxon>
        <taxon>Tracheophyta</taxon>
        <taxon>Spermatophyta</taxon>
        <taxon>Magnoliopsida</taxon>
        <taxon>eudicotyledons</taxon>
        <taxon>Gunneridae</taxon>
        <taxon>Pentapetalae</taxon>
        <taxon>asterids</taxon>
        <taxon>campanulids</taxon>
        <taxon>Asterales</taxon>
        <taxon>Asteraceae</taxon>
        <taxon>Asteroideae</taxon>
        <taxon>Anthemideae</taxon>
        <taxon>Anthemidinae</taxon>
        <taxon>Tanacetum</taxon>
    </lineage>
</organism>
<dbReference type="InterPro" id="IPR005135">
    <property type="entry name" value="Endo/exonuclease/phosphatase"/>
</dbReference>
<protein>
    <submittedName>
        <fullName evidence="2">RNA-directed DNA polymerase, eukaryota</fullName>
    </submittedName>
</protein>
<name>A0ABQ4YML5_9ASTR</name>
<evidence type="ECO:0000313" key="3">
    <source>
        <dbReference type="Proteomes" id="UP001151760"/>
    </source>
</evidence>
<dbReference type="InterPro" id="IPR036691">
    <property type="entry name" value="Endo/exonu/phosph_ase_sf"/>
</dbReference>